<evidence type="ECO:0000256" key="2">
    <source>
        <dbReference type="ARBA" id="ARBA00022898"/>
    </source>
</evidence>
<dbReference type="InterPro" id="IPR022657">
    <property type="entry name" value="De-COase2_CS"/>
</dbReference>
<dbReference type="PRINTS" id="PR01179">
    <property type="entry name" value="ODADCRBXLASE"/>
</dbReference>
<dbReference type="PRINTS" id="PR01182">
    <property type="entry name" value="ORNDCRBXLASE"/>
</dbReference>
<dbReference type="Proteomes" id="UP001596220">
    <property type="component" value="Unassembled WGS sequence"/>
</dbReference>
<dbReference type="InterPro" id="IPR002433">
    <property type="entry name" value="Orn_de-COase"/>
</dbReference>
<dbReference type="InterPro" id="IPR022644">
    <property type="entry name" value="De-COase2_N"/>
</dbReference>
<evidence type="ECO:0000313" key="5">
    <source>
        <dbReference type="Proteomes" id="UP001596220"/>
    </source>
</evidence>
<comment type="caution">
    <text evidence="4">The sequence shown here is derived from an EMBL/GenBank/DDBJ whole genome shotgun (WGS) entry which is preliminary data.</text>
</comment>
<reference evidence="5" key="1">
    <citation type="journal article" date="2019" name="Int. J. Syst. Evol. Microbiol.">
        <title>The Global Catalogue of Microorganisms (GCM) 10K type strain sequencing project: providing services to taxonomists for standard genome sequencing and annotation.</title>
        <authorList>
            <consortium name="The Broad Institute Genomics Platform"/>
            <consortium name="The Broad Institute Genome Sequencing Center for Infectious Disease"/>
            <person name="Wu L."/>
            <person name="Ma J."/>
        </authorList>
    </citation>
    <scope>NUCLEOTIDE SEQUENCE [LARGE SCALE GENOMIC DNA]</scope>
    <source>
        <strain evidence="5">CGMCC 4.7246</strain>
    </source>
</reference>
<dbReference type="InterPro" id="IPR009006">
    <property type="entry name" value="Ala_racemase/Decarboxylase_C"/>
</dbReference>
<dbReference type="PANTHER" id="PTHR43727:SF2">
    <property type="entry name" value="GROUP IV DECARBOXYLASE"/>
    <property type="match status" value="1"/>
</dbReference>
<dbReference type="InterPro" id="IPR029066">
    <property type="entry name" value="PLP-binding_barrel"/>
</dbReference>
<accession>A0ABW1PE33</accession>
<dbReference type="RefSeq" id="WP_380640015.1">
    <property type="nucleotide sequence ID" value="NZ_JBHSQO010000038.1"/>
</dbReference>
<sequence length="398" mass="42109">MRPVETPYYTYELAEVRRAHRRLRAALPEGSPLFYSLKANAHPAVLGELARAGCRAEVSSPGELVSALAAGFAPAEVVYTGPGKREEDVRFAVDRGVRLFSVDSPTALDQLDRVGSTSRTRLDAVLRVNQPDPPRGVGLAMTGGASKFGVDLGWVVSDPDAFADRARVTVVGAHLYMGSNLGTEEALLGVFEHAVAAAGAVRAALGRDLAFLDLGGGFGAPYAQPGPLPDLGTLRERLGDLFDRTVPGWRAGAPRIAFESGRYLATACGTLVCTVLDVKRSGGRRIAVLDSGVHHLGGMSGLGHEEVIGPRVLTDAPGAPTPGWTLAGPLCHPLDTWGSDLVLPELRVGDRISVPNVGAYALSASLVLFHGHAMPWEVVLDEGTEVDRSRLTPVRERP</sequence>
<dbReference type="InterPro" id="IPR000183">
    <property type="entry name" value="Orn/DAP/Arg_de-COase"/>
</dbReference>
<dbReference type="PANTHER" id="PTHR43727">
    <property type="entry name" value="DIAMINOPIMELATE DECARBOXYLASE"/>
    <property type="match status" value="1"/>
</dbReference>
<dbReference type="Gene3D" id="2.40.37.10">
    <property type="entry name" value="Lyase, Ornithine Decarboxylase, Chain A, domain 1"/>
    <property type="match status" value="1"/>
</dbReference>
<keyword evidence="2" id="KW-0663">Pyridoxal phosphate</keyword>
<feature type="domain" description="Orn/DAP/Arg decarboxylase 2 N-terminal" evidence="3">
    <location>
        <begin position="13"/>
        <end position="265"/>
    </location>
</feature>
<gene>
    <name evidence="4" type="ORF">ACFP3R_28005</name>
</gene>
<evidence type="ECO:0000256" key="1">
    <source>
        <dbReference type="ARBA" id="ARBA00001933"/>
    </source>
</evidence>
<name>A0ABW1PE33_9PSEU</name>
<dbReference type="EMBL" id="JBHSQO010000038">
    <property type="protein sequence ID" value="MFC6093132.1"/>
    <property type="molecule type" value="Genomic_DNA"/>
</dbReference>
<dbReference type="SUPFAM" id="SSF51419">
    <property type="entry name" value="PLP-binding barrel"/>
    <property type="match status" value="1"/>
</dbReference>
<comment type="cofactor">
    <cofactor evidence="1">
        <name>pyridoxal 5'-phosphate</name>
        <dbReference type="ChEBI" id="CHEBI:597326"/>
    </cofactor>
</comment>
<dbReference type="PROSITE" id="PS00879">
    <property type="entry name" value="ODR_DC_2_2"/>
    <property type="match status" value="1"/>
</dbReference>
<dbReference type="Pfam" id="PF02784">
    <property type="entry name" value="Orn_Arg_deC_N"/>
    <property type="match status" value="1"/>
</dbReference>
<organism evidence="4 5">
    <name type="scientific">Saccharothrix lopnurensis</name>
    <dbReference type="NCBI Taxonomy" id="1670621"/>
    <lineage>
        <taxon>Bacteria</taxon>
        <taxon>Bacillati</taxon>
        <taxon>Actinomycetota</taxon>
        <taxon>Actinomycetes</taxon>
        <taxon>Pseudonocardiales</taxon>
        <taxon>Pseudonocardiaceae</taxon>
        <taxon>Saccharothrix</taxon>
    </lineage>
</organism>
<proteinExistence type="predicted"/>
<protein>
    <submittedName>
        <fullName evidence="4">Type III PLP-dependent enzyme</fullName>
    </submittedName>
</protein>
<keyword evidence="5" id="KW-1185">Reference proteome</keyword>
<dbReference type="Gene3D" id="3.20.20.10">
    <property type="entry name" value="Alanine racemase"/>
    <property type="match status" value="1"/>
</dbReference>
<evidence type="ECO:0000313" key="4">
    <source>
        <dbReference type="EMBL" id="MFC6093132.1"/>
    </source>
</evidence>
<dbReference type="SUPFAM" id="SSF50621">
    <property type="entry name" value="Alanine racemase C-terminal domain-like"/>
    <property type="match status" value="1"/>
</dbReference>
<evidence type="ECO:0000259" key="3">
    <source>
        <dbReference type="Pfam" id="PF02784"/>
    </source>
</evidence>